<sequence>MMTVAVLLTVFNRRQKTLECLKSCYGQMDAFRADGRYSFSVYMTDDGSTDGTSEAVAELFPDVHIIRGNGTLFWNRGMCAAWNEAAKEDPDFYIWLNDDMLLKPGAFSVLLENSSYLKHRAIVVGTAVDSKGEYSYGGRTVYGRIIPPDPVIPVVCDIFNGNLVLVPKSVYEAVGTMDQFYSHGFGDFDYGVRADKAGITSVVAPGVLAVCDRNPGIPKWRNAAFPLKERFSALSDPKGRPLKEQFVYDSRRSNVFVAAGHICSILLKVLFPKREK</sequence>
<dbReference type="EMBL" id="JADIMI010000011">
    <property type="protein sequence ID" value="MBO8451451.1"/>
    <property type="molecule type" value="Genomic_DNA"/>
</dbReference>
<evidence type="ECO:0000313" key="3">
    <source>
        <dbReference type="Proteomes" id="UP000823661"/>
    </source>
</evidence>
<reference evidence="2" key="1">
    <citation type="submission" date="2020-10" db="EMBL/GenBank/DDBJ databases">
        <authorList>
            <person name="Gilroy R."/>
        </authorList>
    </citation>
    <scope>NUCLEOTIDE SEQUENCE</scope>
    <source>
        <strain evidence="2">B1-20833</strain>
    </source>
</reference>
<dbReference type="InterPro" id="IPR050834">
    <property type="entry name" value="Glycosyltransf_2"/>
</dbReference>
<dbReference type="AlphaFoldDB" id="A0A9D9ERJ4"/>
<organism evidence="2 3">
    <name type="scientific">Candidatus Cryptobacteroides intestinavium</name>
    <dbReference type="NCBI Taxonomy" id="2840766"/>
    <lineage>
        <taxon>Bacteria</taxon>
        <taxon>Pseudomonadati</taxon>
        <taxon>Bacteroidota</taxon>
        <taxon>Bacteroidia</taxon>
        <taxon>Bacteroidales</taxon>
        <taxon>Candidatus Cryptobacteroides</taxon>
    </lineage>
</organism>
<dbReference type="InterPro" id="IPR001173">
    <property type="entry name" value="Glyco_trans_2-like"/>
</dbReference>
<comment type="caution">
    <text evidence="2">The sequence shown here is derived from an EMBL/GenBank/DDBJ whole genome shotgun (WGS) entry which is preliminary data.</text>
</comment>
<dbReference type="Pfam" id="PF00535">
    <property type="entry name" value="Glycos_transf_2"/>
    <property type="match status" value="1"/>
</dbReference>
<reference evidence="2" key="2">
    <citation type="journal article" date="2021" name="PeerJ">
        <title>Extensive microbial diversity within the chicken gut microbiome revealed by metagenomics and culture.</title>
        <authorList>
            <person name="Gilroy R."/>
            <person name="Ravi A."/>
            <person name="Getino M."/>
            <person name="Pursley I."/>
            <person name="Horton D.L."/>
            <person name="Alikhan N.F."/>
            <person name="Baker D."/>
            <person name="Gharbi K."/>
            <person name="Hall N."/>
            <person name="Watson M."/>
            <person name="Adriaenssens E.M."/>
            <person name="Foster-Nyarko E."/>
            <person name="Jarju S."/>
            <person name="Secka A."/>
            <person name="Antonio M."/>
            <person name="Oren A."/>
            <person name="Chaudhuri R.R."/>
            <person name="La Ragione R."/>
            <person name="Hildebrand F."/>
            <person name="Pallen M.J."/>
        </authorList>
    </citation>
    <scope>NUCLEOTIDE SEQUENCE</scope>
    <source>
        <strain evidence="2">B1-20833</strain>
    </source>
</reference>
<evidence type="ECO:0000313" key="2">
    <source>
        <dbReference type="EMBL" id="MBO8451451.1"/>
    </source>
</evidence>
<dbReference type="PANTHER" id="PTHR43685">
    <property type="entry name" value="GLYCOSYLTRANSFERASE"/>
    <property type="match status" value="1"/>
</dbReference>
<protein>
    <submittedName>
        <fullName evidence="2">Glycosyltransferase family 2 protein</fullName>
    </submittedName>
</protein>
<evidence type="ECO:0000259" key="1">
    <source>
        <dbReference type="Pfam" id="PF00535"/>
    </source>
</evidence>
<dbReference type="SUPFAM" id="SSF53448">
    <property type="entry name" value="Nucleotide-diphospho-sugar transferases"/>
    <property type="match status" value="1"/>
</dbReference>
<feature type="domain" description="Glycosyltransferase 2-like" evidence="1">
    <location>
        <begin position="6"/>
        <end position="139"/>
    </location>
</feature>
<proteinExistence type="predicted"/>
<dbReference type="PANTHER" id="PTHR43685:SF2">
    <property type="entry name" value="GLYCOSYLTRANSFERASE 2-LIKE DOMAIN-CONTAINING PROTEIN"/>
    <property type="match status" value="1"/>
</dbReference>
<dbReference type="Gene3D" id="3.90.550.10">
    <property type="entry name" value="Spore Coat Polysaccharide Biosynthesis Protein SpsA, Chain A"/>
    <property type="match status" value="1"/>
</dbReference>
<accession>A0A9D9ERJ4</accession>
<gene>
    <name evidence="2" type="ORF">IAC06_01015</name>
</gene>
<name>A0A9D9ERJ4_9BACT</name>
<dbReference type="InterPro" id="IPR029044">
    <property type="entry name" value="Nucleotide-diphossugar_trans"/>
</dbReference>
<dbReference type="Proteomes" id="UP000823661">
    <property type="component" value="Unassembled WGS sequence"/>
</dbReference>